<evidence type="ECO:0000313" key="2">
    <source>
        <dbReference type="Proteomes" id="UP001336250"/>
    </source>
</evidence>
<dbReference type="EMBL" id="JAZIBG010000020">
    <property type="protein sequence ID" value="MEF7613836.1"/>
    <property type="molecule type" value="Genomic_DNA"/>
</dbReference>
<sequence length="77" mass="8794">MEKRIHLLETQRMSGDDGKSYVIHGYEHLARLDGTPDFEDRWEPTGQVEYRLDSGERIEVDRSGAMRVANTGVKLSS</sequence>
<name>A0AAW9Q8P3_9BURK</name>
<reference evidence="1 2" key="1">
    <citation type="submission" date="2024-02" db="EMBL/GenBank/DDBJ databases">
        <title>Genome sequence of Aquincola sp. MAHUQ-54.</title>
        <authorList>
            <person name="Huq M.A."/>
        </authorList>
    </citation>
    <scope>NUCLEOTIDE SEQUENCE [LARGE SCALE GENOMIC DNA]</scope>
    <source>
        <strain evidence="1 2">MAHUQ-54</strain>
    </source>
</reference>
<dbReference type="AlphaFoldDB" id="A0AAW9Q8P3"/>
<protein>
    <submittedName>
        <fullName evidence="1">Uncharacterized protein</fullName>
    </submittedName>
</protein>
<dbReference type="RefSeq" id="WP_332288776.1">
    <property type="nucleotide sequence ID" value="NZ_JAZIBG010000020.1"/>
</dbReference>
<organism evidence="1 2">
    <name type="scientific">Aquincola agrisoli</name>
    <dbReference type="NCBI Taxonomy" id="3119538"/>
    <lineage>
        <taxon>Bacteria</taxon>
        <taxon>Pseudomonadati</taxon>
        <taxon>Pseudomonadota</taxon>
        <taxon>Betaproteobacteria</taxon>
        <taxon>Burkholderiales</taxon>
        <taxon>Sphaerotilaceae</taxon>
        <taxon>Aquincola</taxon>
    </lineage>
</organism>
<comment type="caution">
    <text evidence="1">The sequence shown here is derived from an EMBL/GenBank/DDBJ whole genome shotgun (WGS) entry which is preliminary data.</text>
</comment>
<accession>A0AAW9Q8P3</accession>
<dbReference type="Proteomes" id="UP001336250">
    <property type="component" value="Unassembled WGS sequence"/>
</dbReference>
<proteinExistence type="predicted"/>
<evidence type="ECO:0000313" key="1">
    <source>
        <dbReference type="EMBL" id="MEF7613836.1"/>
    </source>
</evidence>
<gene>
    <name evidence="1" type="ORF">V4F39_07930</name>
</gene>
<keyword evidence="2" id="KW-1185">Reference proteome</keyword>